<reference evidence="1 2" key="1">
    <citation type="submission" date="2020-08" db="EMBL/GenBank/DDBJ databases">
        <title>Amycolatopsis sp. nov. DR6-1 isolated from Dendrobium heterocarpum.</title>
        <authorList>
            <person name="Tedsree N."/>
            <person name="Kuncharoen N."/>
            <person name="Likhitwitayawuid K."/>
            <person name="Tanasupawat S."/>
        </authorList>
    </citation>
    <scope>NUCLEOTIDE SEQUENCE [LARGE SCALE GENOMIC DNA]</scope>
    <source>
        <strain evidence="1 2">DR6-1</strain>
    </source>
</reference>
<organism evidence="1 2">
    <name type="scientific">Amycolatopsis dendrobii</name>
    <dbReference type="NCBI Taxonomy" id="2760662"/>
    <lineage>
        <taxon>Bacteria</taxon>
        <taxon>Bacillati</taxon>
        <taxon>Actinomycetota</taxon>
        <taxon>Actinomycetes</taxon>
        <taxon>Pseudonocardiales</taxon>
        <taxon>Pseudonocardiaceae</taxon>
        <taxon>Amycolatopsis</taxon>
    </lineage>
</organism>
<dbReference type="Proteomes" id="UP000526734">
    <property type="component" value="Unassembled WGS sequence"/>
</dbReference>
<dbReference type="SUPFAM" id="SSF53335">
    <property type="entry name" value="S-adenosyl-L-methionine-dependent methyltransferases"/>
    <property type="match status" value="1"/>
</dbReference>
<dbReference type="RefSeq" id="WP_182896174.1">
    <property type="nucleotide sequence ID" value="NZ_JACGZW010000020.1"/>
</dbReference>
<keyword evidence="1" id="KW-0489">Methyltransferase</keyword>
<sequence length="239" mass="26439">MNAVLKSIVHQARVALLPAEARAVLRDRLTYLSPEKLTRLTGAVHEVAKRGIPGDLLEFGVALGGSSVLLARHATNERQFHGFDVFARIPEPTSAKDDAKSKERYQVIAAGESPGIGGDPYYGYRTDLYEQVCATFARYGRPVDEKRIFLHRGLFEETWPGYTRASVAFAHLDCDWYDPVRFCLNAVLPRLSPGATLILDDYHDYGGCRTAVDEFLQENSGAFAVDDGANLRLRFTAGS</sequence>
<dbReference type="InterPro" id="IPR029063">
    <property type="entry name" value="SAM-dependent_MTases_sf"/>
</dbReference>
<evidence type="ECO:0000313" key="2">
    <source>
        <dbReference type="Proteomes" id="UP000526734"/>
    </source>
</evidence>
<keyword evidence="2" id="KW-1185">Reference proteome</keyword>
<dbReference type="InterPro" id="IPR008884">
    <property type="entry name" value="TylF_MeTrfase"/>
</dbReference>
<proteinExistence type="predicted"/>
<dbReference type="EMBL" id="JACGZW010000020">
    <property type="protein sequence ID" value="MBB1159494.1"/>
    <property type="molecule type" value="Genomic_DNA"/>
</dbReference>
<dbReference type="GO" id="GO:0008168">
    <property type="term" value="F:methyltransferase activity"/>
    <property type="evidence" value="ECO:0007669"/>
    <property type="project" value="UniProtKB-KW"/>
</dbReference>
<gene>
    <name evidence="1" type="ORF">H4281_40665</name>
</gene>
<dbReference type="PANTHER" id="PTHR40036:SF1">
    <property type="entry name" value="MACROCIN O-METHYLTRANSFERASE"/>
    <property type="match status" value="1"/>
</dbReference>
<protein>
    <submittedName>
        <fullName evidence="1">Class I SAM-dependent methyltransferase</fullName>
    </submittedName>
</protein>
<accession>A0A7W3ZFX5</accession>
<name>A0A7W3ZFX5_9PSEU</name>
<dbReference type="PANTHER" id="PTHR40036">
    <property type="entry name" value="MACROCIN O-METHYLTRANSFERASE"/>
    <property type="match status" value="1"/>
</dbReference>
<evidence type="ECO:0000313" key="1">
    <source>
        <dbReference type="EMBL" id="MBB1159494.1"/>
    </source>
</evidence>
<dbReference type="AlphaFoldDB" id="A0A7W3ZFX5"/>
<dbReference type="Gene3D" id="3.40.50.150">
    <property type="entry name" value="Vaccinia Virus protein VP39"/>
    <property type="match status" value="1"/>
</dbReference>
<dbReference type="GO" id="GO:0032259">
    <property type="term" value="P:methylation"/>
    <property type="evidence" value="ECO:0007669"/>
    <property type="project" value="UniProtKB-KW"/>
</dbReference>
<dbReference type="Pfam" id="PF05711">
    <property type="entry name" value="TylF"/>
    <property type="match status" value="2"/>
</dbReference>
<comment type="caution">
    <text evidence="1">The sequence shown here is derived from an EMBL/GenBank/DDBJ whole genome shotgun (WGS) entry which is preliminary data.</text>
</comment>
<keyword evidence="1" id="KW-0808">Transferase</keyword>